<evidence type="ECO:0000313" key="2">
    <source>
        <dbReference type="EMBL" id="GFC83768.1"/>
    </source>
</evidence>
<feature type="non-terminal residue" evidence="2">
    <location>
        <position position="1"/>
    </location>
</feature>
<accession>A0A699REF2</accession>
<feature type="region of interest" description="Disordered" evidence="1">
    <location>
        <begin position="42"/>
        <end position="90"/>
    </location>
</feature>
<reference evidence="2" key="1">
    <citation type="journal article" date="2019" name="Sci. Rep.">
        <title>Draft genome of Tanacetum cinerariifolium, the natural source of mosquito coil.</title>
        <authorList>
            <person name="Yamashiro T."/>
            <person name="Shiraishi A."/>
            <person name="Satake H."/>
            <person name="Nakayama K."/>
        </authorList>
    </citation>
    <scope>NUCLEOTIDE SEQUENCE</scope>
</reference>
<dbReference type="EMBL" id="BKCJ011091194">
    <property type="protein sequence ID" value="GFC83768.1"/>
    <property type="molecule type" value="Genomic_DNA"/>
</dbReference>
<organism evidence="2">
    <name type="scientific">Tanacetum cinerariifolium</name>
    <name type="common">Dalmatian daisy</name>
    <name type="synonym">Chrysanthemum cinerariifolium</name>
    <dbReference type="NCBI Taxonomy" id="118510"/>
    <lineage>
        <taxon>Eukaryota</taxon>
        <taxon>Viridiplantae</taxon>
        <taxon>Streptophyta</taxon>
        <taxon>Embryophyta</taxon>
        <taxon>Tracheophyta</taxon>
        <taxon>Spermatophyta</taxon>
        <taxon>Magnoliopsida</taxon>
        <taxon>eudicotyledons</taxon>
        <taxon>Gunneridae</taxon>
        <taxon>Pentapetalae</taxon>
        <taxon>asterids</taxon>
        <taxon>campanulids</taxon>
        <taxon>Asterales</taxon>
        <taxon>Asteraceae</taxon>
        <taxon>Asteroideae</taxon>
        <taxon>Anthemideae</taxon>
        <taxon>Anthemidinae</taxon>
        <taxon>Tanacetum</taxon>
    </lineage>
</organism>
<sequence>GRQAGGHLVGLADYAHVPLGVKIGFHFGRAVAVHVDMNAGTNRRNLPAARPDEAGRGAAAGGSVSLPHLPGPPATLPVDVNAKWQHQPGK</sequence>
<proteinExistence type="predicted"/>
<dbReference type="AlphaFoldDB" id="A0A699REF2"/>
<comment type="caution">
    <text evidence="2">The sequence shown here is derived from an EMBL/GenBank/DDBJ whole genome shotgun (WGS) entry which is preliminary data.</text>
</comment>
<name>A0A699REF2_TANCI</name>
<evidence type="ECO:0000256" key="1">
    <source>
        <dbReference type="SAM" id="MobiDB-lite"/>
    </source>
</evidence>
<protein>
    <submittedName>
        <fullName evidence="2">Uncharacterized protein</fullName>
    </submittedName>
</protein>
<gene>
    <name evidence="2" type="ORF">Tci_855738</name>
</gene>